<proteinExistence type="predicted"/>
<reference evidence="1" key="1">
    <citation type="submission" date="2021-01" db="EMBL/GenBank/DDBJ databases">
        <authorList>
            <consortium name="Genoscope - CEA"/>
            <person name="William W."/>
        </authorList>
    </citation>
    <scope>NUCLEOTIDE SEQUENCE</scope>
</reference>
<keyword evidence="2" id="KW-1185">Reference proteome</keyword>
<dbReference type="EMBL" id="CAJJDP010000054">
    <property type="protein sequence ID" value="CAD8169656.1"/>
    <property type="molecule type" value="Genomic_DNA"/>
</dbReference>
<dbReference type="OrthoDB" id="312834at2759"/>
<organism evidence="1 2">
    <name type="scientific">Paramecium octaurelia</name>
    <dbReference type="NCBI Taxonomy" id="43137"/>
    <lineage>
        <taxon>Eukaryota</taxon>
        <taxon>Sar</taxon>
        <taxon>Alveolata</taxon>
        <taxon>Ciliophora</taxon>
        <taxon>Intramacronucleata</taxon>
        <taxon>Oligohymenophorea</taxon>
        <taxon>Peniculida</taxon>
        <taxon>Parameciidae</taxon>
        <taxon>Paramecium</taxon>
    </lineage>
</organism>
<evidence type="ECO:0000313" key="2">
    <source>
        <dbReference type="Proteomes" id="UP000683925"/>
    </source>
</evidence>
<dbReference type="AlphaFoldDB" id="A0A8S1V4J6"/>
<protein>
    <submittedName>
        <fullName evidence="1">Uncharacterized protein</fullName>
    </submittedName>
</protein>
<comment type="caution">
    <text evidence="1">The sequence shown here is derived from an EMBL/GenBank/DDBJ whole genome shotgun (WGS) entry which is preliminary data.</text>
</comment>
<sequence length="237" mass="28030">MIQQIHLNHNSILCRTLQQYAQQIIVQHYVSYFHKFSQDYPIQQLNESHSVPFRQRRHIEFQPTQAKILHTPEDIKLPQLQPQQQDKQQQPQQSLKKYQALPAIYPNPTYLKISQNCILIYNKVFQKQVGSLNQNKDPCKHLKCQTLAYLDASGNVICQSKCQWFHITEAMFDNSNYVFQRGECNGQFNQLRSTILMAKFVNDSLEMANMNDQQKEQFALQFQQVFVRLFQFNDNKA</sequence>
<accession>A0A8S1V4J6</accession>
<evidence type="ECO:0000313" key="1">
    <source>
        <dbReference type="EMBL" id="CAD8169656.1"/>
    </source>
</evidence>
<name>A0A8S1V4J6_PAROT</name>
<dbReference type="Proteomes" id="UP000683925">
    <property type="component" value="Unassembled WGS sequence"/>
</dbReference>
<gene>
    <name evidence="1" type="ORF">POCTA_138.1.T0540057</name>
</gene>